<sequence length="151" mass="17092">MTELIIMLKAQITLGQQLLSFGDLQKQYLLAGDAKNSADVTMKTEQIINKFSLLERKKQKLLQDHSENTINVNQNSMMSEDTVSQLEQRLRMIVLELKEKNAKNSSLLHKTIEFINFNINIISQTVADTTYAPKGTSGAAVCKKKMFDQII</sequence>
<dbReference type="Pfam" id="PF05130">
    <property type="entry name" value="FlgN"/>
    <property type="match status" value="1"/>
</dbReference>
<dbReference type="SUPFAM" id="SSF140566">
    <property type="entry name" value="FlgN-like"/>
    <property type="match status" value="1"/>
</dbReference>
<gene>
    <name evidence="2" type="ORF">SAMN05660742_12170</name>
</gene>
<dbReference type="InterPro" id="IPR036679">
    <property type="entry name" value="FlgN-like_sf"/>
</dbReference>
<evidence type="ECO:0000313" key="2">
    <source>
        <dbReference type="EMBL" id="SEJ88218.1"/>
    </source>
</evidence>
<dbReference type="STRING" id="84035.SAMN05660742_12170"/>
<dbReference type="EMBL" id="FNZK01000021">
    <property type="protein sequence ID" value="SEJ88218.1"/>
    <property type="molecule type" value="Genomic_DNA"/>
</dbReference>
<name>A0A1H7CF12_9FIRM</name>
<organism evidence="2 3">
    <name type="scientific">Propionispira arboris</name>
    <dbReference type="NCBI Taxonomy" id="84035"/>
    <lineage>
        <taxon>Bacteria</taxon>
        <taxon>Bacillati</taxon>
        <taxon>Bacillota</taxon>
        <taxon>Negativicutes</taxon>
        <taxon>Selenomonadales</taxon>
        <taxon>Selenomonadaceae</taxon>
        <taxon>Propionispira</taxon>
    </lineage>
</organism>
<accession>A0A1H7CF12</accession>
<dbReference type="Gene3D" id="1.20.58.300">
    <property type="entry name" value="FlgN-like"/>
    <property type="match status" value="1"/>
</dbReference>
<evidence type="ECO:0000256" key="1">
    <source>
        <dbReference type="ARBA" id="ARBA00022795"/>
    </source>
</evidence>
<dbReference type="AlphaFoldDB" id="A0A1H7CF12"/>
<protein>
    <submittedName>
        <fullName evidence="2">FlgN protein</fullName>
    </submittedName>
</protein>
<evidence type="ECO:0000313" key="3">
    <source>
        <dbReference type="Proteomes" id="UP000199662"/>
    </source>
</evidence>
<dbReference type="Proteomes" id="UP000199662">
    <property type="component" value="Unassembled WGS sequence"/>
</dbReference>
<dbReference type="InterPro" id="IPR007809">
    <property type="entry name" value="FlgN-like"/>
</dbReference>
<dbReference type="RefSeq" id="WP_091834645.1">
    <property type="nucleotide sequence ID" value="NZ_FNZK01000021.1"/>
</dbReference>
<keyword evidence="3" id="KW-1185">Reference proteome</keyword>
<dbReference type="GO" id="GO:0044780">
    <property type="term" value="P:bacterial-type flagellum assembly"/>
    <property type="evidence" value="ECO:0007669"/>
    <property type="project" value="InterPro"/>
</dbReference>
<keyword evidence="1" id="KW-1005">Bacterial flagellum biogenesis</keyword>
<proteinExistence type="predicted"/>
<reference evidence="2 3" key="1">
    <citation type="submission" date="2016-10" db="EMBL/GenBank/DDBJ databases">
        <authorList>
            <person name="de Groot N.N."/>
        </authorList>
    </citation>
    <scope>NUCLEOTIDE SEQUENCE [LARGE SCALE GENOMIC DNA]</scope>
    <source>
        <strain evidence="2 3">DSM 2179</strain>
    </source>
</reference>